<dbReference type="EMBL" id="KL217644">
    <property type="protein sequence ID" value="KFO97397.1"/>
    <property type="molecule type" value="Genomic_DNA"/>
</dbReference>
<protein>
    <submittedName>
        <fullName evidence="1">Uncharacterized protein</fullName>
    </submittedName>
</protein>
<reference evidence="1 2" key="1">
    <citation type="submission" date="2014-04" db="EMBL/GenBank/DDBJ databases">
        <title>Genome evolution of avian class.</title>
        <authorList>
            <person name="Zhang G."/>
            <person name="Li C."/>
        </authorList>
    </citation>
    <scope>NUCLEOTIDE SEQUENCE [LARGE SCALE GENOMIC DNA]</scope>
    <source>
        <strain evidence="1">BGI_N300</strain>
    </source>
</reference>
<accession>A0A091HQN3</accession>
<name>A0A091HQN3_CALAN</name>
<dbReference type="AlphaFoldDB" id="A0A091HQN3"/>
<organism evidence="1 2">
    <name type="scientific">Calypte anna</name>
    <name type="common">Anna's hummingbird</name>
    <name type="synonym">Archilochus anna</name>
    <dbReference type="NCBI Taxonomy" id="9244"/>
    <lineage>
        <taxon>Eukaryota</taxon>
        <taxon>Metazoa</taxon>
        <taxon>Chordata</taxon>
        <taxon>Craniata</taxon>
        <taxon>Vertebrata</taxon>
        <taxon>Euteleostomi</taxon>
        <taxon>Archelosauria</taxon>
        <taxon>Archosauria</taxon>
        <taxon>Dinosauria</taxon>
        <taxon>Saurischia</taxon>
        <taxon>Theropoda</taxon>
        <taxon>Coelurosauria</taxon>
        <taxon>Aves</taxon>
        <taxon>Neognathae</taxon>
        <taxon>Neoaves</taxon>
        <taxon>Strisores</taxon>
        <taxon>Apodiformes</taxon>
        <taxon>Trochilidae</taxon>
        <taxon>Calypte</taxon>
    </lineage>
</organism>
<proteinExistence type="predicted"/>
<evidence type="ECO:0000313" key="1">
    <source>
        <dbReference type="EMBL" id="KFO97397.1"/>
    </source>
</evidence>
<evidence type="ECO:0000313" key="2">
    <source>
        <dbReference type="Proteomes" id="UP000054308"/>
    </source>
</evidence>
<feature type="non-terminal residue" evidence="1">
    <location>
        <position position="1"/>
    </location>
</feature>
<feature type="non-terminal residue" evidence="1">
    <location>
        <position position="194"/>
    </location>
</feature>
<keyword evidence="2" id="KW-1185">Reference proteome</keyword>
<gene>
    <name evidence="1" type="ORF">N300_05296</name>
</gene>
<sequence>NQIIHVAFCFCEFHLIHSFPCEPVEEGLSLEHGRKLLRDPFEELLNGSTVANERGSHLEATRRYVTHCHLDIVWDPLHKVTAVLVLDGQHLLIDLLHRHGTTEDGGHRQVSPVPRVAGCHHIFGIKHLLGELWNRECPVLLAASGCQRSKAWHEEVKARERDHVHRQLPQVGVELARKTQGRSHSAHGGRNQVV</sequence>
<dbReference type="Proteomes" id="UP000054308">
    <property type="component" value="Unassembled WGS sequence"/>
</dbReference>